<proteinExistence type="predicted"/>
<gene>
    <name evidence="2" type="ORF">K491DRAFT_747115</name>
</gene>
<evidence type="ECO:0000313" key="3">
    <source>
        <dbReference type="Proteomes" id="UP000799324"/>
    </source>
</evidence>
<feature type="region of interest" description="Disordered" evidence="1">
    <location>
        <begin position="169"/>
        <end position="217"/>
    </location>
</feature>
<feature type="region of interest" description="Disordered" evidence="1">
    <location>
        <begin position="93"/>
        <end position="128"/>
    </location>
</feature>
<organism evidence="2 3">
    <name type="scientific">Lophiostoma macrostomum CBS 122681</name>
    <dbReference type="NCBI Taxonomy" id="1314788"/>
    <lineage>
        <taxon>Eukaryota</taxon>
        <taxon>Fungi</taxon>
        <taxon>Dikarya</taxon>
        <taxon>Ascomycota</taxon>
        <taxon>Pezizomycotina</taxon>
        <taxon>Dothideomycetes</taxon>
        <taxon>Pleosporomycetidae</taxon>
        <taxon>Pleosporales</taxon>
        <taxon>Lophiostomataceae</taxon>
        <taxon>Lophiostoma</taxon>
    </lineage>
</organism>
<reference evidence="2" key="1">
    <citation type="journal article" date="2020" name="Stud. Mycol.">
        <title>101 Dothideomycetes genomes: a test case for predicting lifestyles and emergence of pathogens.</title>
        <authorList>
            <person name="Haridas S."/>
            <person name="Albert R."/>
            <person name="Binder M."/>
            <person name="Bloem J."/>
            <person name="Labutti K."/>
            <person name="Salamov A."/>
            <person name="Andreopoulos B."/>
            <person name="Baker S."/>
            <person name="Barry K."/>
            <person name="Bills G."/>
            <person name="Bluhm B."/>
            <person name="Cannon C."/>
            <person name="Castanera R."/>
            <person name="Culley D."/>
            <person name="Daum C."/>
            <person name="Ezra D."/>
            <person name="Gonzalez J."/>
            <person name="Henrissat B."/>
            <person name="Kuo A."/>
            <person name="Liang C."/>
            <person name="Lipzen A."/>
            <person name="Lutzoni F."/>
            <person name="Magnuson J."/>
            <person name="Mondo S."/>
            <person name="Nolan M."/>
            <person name="Ohm R."/>
            <person name="Pangilinan J."/>
            <person name="Park H.-J."/>
            <person name="Ramirez L."/>
            <person name="Alfaro M."/>
            <person name="Sun H."/>
            <person name="Tritt A."/>
            <person name="Yoshinaga Y."/>
            <person name="Zwiers L.-H."/>
            <person name="Turgeon B."/>
            <person name="Goodwin S."/>
            <person name="Spatafora J."/>
            <person name="Crous P."/>
            <person name="Grigoriev I."/>
        </authorList>
    </citation>
    <scope>NUCLEOTIDE SEQUENCE</scope>
    <source>
        <strain evidence="2">CBS 122681</strain>
    </source>
</reference>
<sequence length="408" mass="45541">MAQSSRQQPRAHQPSNNNVFANAATAFEITTANYLKSMAGIVENVQTQAREETSSTYNEEFCATLEDRFEARDSHVDCEKKLRHLQAEVNTLEQTSAEQRRRIDSLEEQLSSRGKRNATGDLPCPTKRARIESPSETVANERILGISGQSSLGHPREGRTLFQSLSQGPEVLTSGGRNSGKASEGLSPFATNLPQRDSFASRPLQPRMQQRAPSEDLDEIEDDISETCRFEGLEPWYYEMDEYPQTTRGPVSSPTTNGPDSYPTTYAAPNSYPRTTYAPAPRTAEDAVCSVRRDPQRTFQSITSSPSGEQSSTGPKILPVAVLVPPDMATAEWTWKSASELPERTRLSLHTKFYGALNDEKKRKRWLTYTVSEQDCILTYVIGRGGNHSIWEPEHRACKVCRKNSVLS</sequence>
<feature type="compositionally biased region" description="Polar residues" evidence="1">
    <location>
        <begin position="297"/>
        <end position="314"/>
    </location>
</feature>
<dbReference type="EMBL" id="MU004349">
    <property type="protein sequence ID" value="KAF2655415.1"/>
    <property type="molecule type" value="Genomic_DNA"/>
</dbReference>
<name>A0A6A6T5W6_9PLEO</name>
<feature type="region of interest" description="Disordered" evidence="1">
    <location>
        <begin position="244"/>
        <end position="279"/>
    </location>
</feature>
<protein>
    <submittedName>
        <fullName evidence="2">Uncharacterized protein</fullName>
    </submittedName>
</protein>
<feature type="region of interest" description="Disordered" evidence="1">
    <location>
        <begin position="291"/>
        <end position="315"/>
    </location>
</feature>
<keyword evidence="3" id="KW-1185">Reference proteome</keyword>
<dbReference type="Proteomes" id="UP000799324">
    <property type="component" value="Unassembled WGS sequence"/>
</dbReference>
<feature type="compositionally biased region" description="Polar residues" evidence="1">
    <location>
        <begin position="244"/>
        <end position="274"/>
    </location>
</feature>
<accession>A0A6A6T5W6</accession>
<dbReference type="OrthoDB" id="10677030at2759"/>
<evidence type="ECO:0000256" key="1">
    <source>
        <dbReference type="SAM" id="MobiDB-lite"/>
    </source>
</evidence>
<dbReference type="AlphaFoldDB" id="A0A6A6T5W6"/>
<evidence type="ECO:0000313" key="2">
    <source>
        <dbReference type="EMBL" id="KAF2655415.1"/>
    </source>
</evidence>